<sequence>MNRSLMFKWVWRFKSDNTSLWARFVKAMHGNDDLLGKSKIGNGLDTSFWEDSWNGDIAFKYLYPCIYALETYKKINVASKMAHENLGISLRRIPKSGVELEKFNDMTNSLVGFQLPSMIDRWFWSLSGLGVFSLASVRKFVDDHLLPKVYSKFCWRKIVPIKVIILAWKIKLDYLPTRFNLSRRGLDIHSILCPICEKHTETSGHTFFACSMASDIVCNIALWWDVNPPHITSFEEWELWMSSLNLSSNHKLLLEGVIYTAWWFIWNFRNKLVFGSTSPSKAVLFDDIVARSFQWCKHRGRFKFNWLDWLKTSYLVTM</sequence>
<proteinExistence type="predicted"/>
<comment type="caution">
    <text evidence="2">The sequence shown here is derived from an EMBL/GenBank/DDBJ whole genome shotgun (WGS) entry which is preliminary data.</text>
</comment>
<keyword evidence="2" id="KW-0548">Nucleotidyltransferase</keyword>
<organism evidence="2 3">
    <name type="scientific">Tanacetum coccineum</name>
    <dbReference type="NCBI Taxonomy" id="301880"/>
    <lineage>
        <taxon>Eukaryota</taxon>
        <taxon>Viridiplantae</taxon>
        <taxon>Streptophyta</taxon>
        <taxon>Embryophyta</taxon>
        <taxon>Tracheophyta</taxon>
        <taxon>Spermatophyta</taxon>
        <taxon>Magnoliopsida</taxon>
        <taxon>eudicotyledons</taxon>
        <taxon>Gunneridae</taxon>
        <taxon>Pentapetalae</taxon>
        <taxon>asterids</taxon>
        <taxon>campanulids</taxon>
        <taxon>Asterales</taxon>
        <taxon>Asteraceae</taxon>
        <taxon>Asteroideae</taxon>
        <taxon>Anthemideae</taxon>
        <taxon>Anthemidinae</taxon>
        <taxon>Tanacetum</taxon>
    </lineage>
</organism>
<dbReference type="EMBL" id="BQNB010015591">
    <property type="protein sequence ID" value="GJT41805.1"/>
    <property type="molecule type" value="Genomic_DNA"/>
</dbReference>
<keyword evidence="2" id="KW-0695">RNA-directed DNA polymerase</keyword>
<reference evidence="2" key="1">
    <citation type="journal article" date="2022" name="Int. J. Mol. Sci.">
        <title>Draft Genome of Tanacetum Coccineum: Genomic Comparison of Closely Related Tanacetum-Family Plants.</title>
        <authorList>
            <person name="Yamashiro T."/>
            <person name="Shiraishi A."/>
            <person name="Nakayama K."/>
            <person name="Satake H."/>
        </authorList>
    </citation>
    <scope>NUCLEOTIDE SEQUENCE</scope>
</reference>
<dbReference type="GO" id="GO:0003964">
    <property type="term" value="F:RNA-directed DNA polymerase activity"/>
    <property type="evidence" value="ECO:0007669"/>
    <property type="project" value="UniProtKB-KW"/>
</dbReference>
<feature type="domain" description="Reverse transcriptase zinc-binding" evidence="1">
    <location>
        <begin position="146"/>
        <end position="215"/>
    </location>
</feature>
<dbReference type="PANTHER" id="PTHR36617">
    <property type="entry name" value="PROTEIN, PUTATIVE-RELATED"/>
    <property type="match status" value="1"/>
</dbReference>
<reference evidence="2" key="2">
    <citation type="submission" date="2022-01" db="EMBL/GenBank/DDBJ databases">
        <authorList>
            <person name="Yamashiro T."/>
            <person name="Shiraishi A."/>
            <person name="Satake H."/>
            <person name="Nakayama K."/>
        </authorList>
    </citation>
    <scope>NUCLEOTIDE SEQUENCE</scope>
</reference>
<dbReference type="PANTHER" id="PTHR36617:SF16">
    <property type="entry name" value="OS04G0516500 PROTEIN"/>
    <property type="match status" value="1"/>
</dbReference>
<dbReference type="InterPro" id="IPR026960">
    <property type="entry name" value="RVT-Znf"/>
</dbReference>
<evidence type="ECO:0000313" key="3">
    <source>
        <dbReference type="Proteomes" id="UP001151760"/>
    </source>
</evidence>
<accession>A0ABQ5DRJ0</accession>
<protein>
    <submittedName>
        <fullName evidence="2">RNA-directed DNA polymerase, eukaryota, reverse transcriptase zinc-binding domain protein</fullName>
    </submittedName>
</protein>
<evidence type="ECO:0000313" key="2">
    <source>
        <dbReference type="EMBL" id="GJT41805.1"/>
    </source>
</evidence>
<dbReference type="Pfam" id="PF13966">
    <property type="entry name" value="zf-RVT"/>
    <property type="match status" value="1"/>
</dbReference>
<dbReference type="Proteomes" id="UP001151760">
    <property type="component" value="Unassembled WGS sequence"/>
</dbReference>
<gene>
    <name evidence="2" type="ORF">Tco_0941670</name>
</gene>
<name>A0ABQ5DRJ0_9ASTR</name>
<keyword evidence="3" id="KW-1185">Reference proteome</keyword>
<evidence type="ECO:0000259" key="1">
    <source>
        <dbReference type="Pfam" id="PF13966"/>
    </source>
</evidence>
<keyword evidence="2" id="KW-0808">Transferase</keyword>